<comment type="caution">
    <text evidence="10">The sequence shown here is derived from an EMBL/GenBank/DDBJ whole genome shotgun (WGS) entry which is preliminary data.</text>
</comment>
<evidence type="ECO:0000256" key="8">
    <source>
        <dbReference type="ARBA" id="ARBA00023326"/>
    </source>
</evidence>
<dbReference type="EC" id="3.2.1.21" evidence="3 9"/>
<accession>A0ABN3H928</accession>
<evidence type="ECO:0000313" key="11">
    <source>
        <dbReference type="Proteomes" id="UP001501444"/>
    </source>
</evidence>
<comment type="catalytic activity">
    <reaction evidence="1 9">
        <text>Hydrolysis of terminal, non-reducing beta-D-glucosyl residues with release of beta-D-glucose.</text>
        <dbReference type="EC" id="3.2.1.21"/>
    </reaction>
</comment>
<keyword evidence="6" id="KW-0119">Carbohydrate metabolism</keyword>
<evidence type="ECO:0000256" key="7">
    <source>
        <dbReference type="ARBA" id="ARBA00023295"/>
    </source>
</evidence>
<dbReference type="PANTHER" id="PTHR10353:SF36">
    <property type="entry name" value="LP05116P"/>
    <property type="match status" value="1"/>
</dbReference>
<dbReference type="PROSITE" id="PS00653">
    <property type="entry name" value="GLYCOSYL_HYDROL_F1_2"/>
    <property type="match status" value="1"/>
</dbReference>
<keyword evidence="4 9" id="KW-0378">Hydrolase</keyword>
<keyword evidence="7 9" id="KW-0326">Glycosidase</keyword>
<dbReference type="PANTHER" id="PTHR10353">
    <property type="entry name" value="GLYCOSYL HYDROLASE"/>
    <property type="match status" value="1"/>
</dbReference>
<dbReference type="InterPro" id="IPR017853">
    <property type="entry name" value="GH"/>
</dbReference>
<dbReference type="InterPro" id="IPR033132">
    <property type="entry name" value="GH_1_N_CS"/>
</dbReference>
<organism evidence="10 11">
    <name type="scientific">Dactylosporangium salmoneum</name>
    <dbReference type="NCBI Taxonomy" id="53361"/>
    <lineage>
        <taxon>Bacteria</taxon>
        <taxon>Bacillati</taxon>
        <taxon>Actinomycetota</taxon>
        <taxon>Actinomycetes</taxon>
        <taxon>Micromonosporales</taxon>
        <taxon>Micromonosporaceae</taxon>
        <taxon>Dactylosporangium</taxon>
    </lineage>
</organism>
<keyword evidence="8" id="KW-0624">Polysaccharide degradation</keyword>
<evidence type="ECO:0000256" key="2">
    <source>
        <dbReference type="ARBA" id="ARBA00010838"/>
    </source>
</evidence>
<reference evidence="10 11" key="1">
    <citation type="journal article" date="2019" name="Int. J. Syst. Evol. Microbiol.">
        <title>The Global Catalogue of Microorganisms (GCM) 10K type strain sequencing project: providing services to taxonomists for standard genome sequencing and annotation.</title>
        <authorList>
            <consortium name="The Broad Institute Genomics Platform"/>
            <consortium name="The Broad Institute Genome Sequencing Center for Infectious Disease"/>
            <person name="Wu L."/>
            <person name="Ma J."/>
        </authorList>
    </citation>
    <scope>NUCLEOTIDE SEQUENCE [LARGE SCALE GENOMIC DNA]</scope>
    <source>
        <strain evidence="10 11">JCM 3272</strain>
    </source>
</reference>
<keyword evidence="11" id="KW-1185">Reference proteome</keyword>
<dbReference type="InterPro" id="IPR001360">
    <property type="entry name" value="Glyco_hydro_1"/>
</dbReference>
<dbReference type="Proteomes" id="UP001501444">
    <property type="component" value="Unassembled WGS sequence"/>
</dbReference>
<comment type="similarity">
    <text evidence="2 9">Belongs to the glycosyl hydrolase 1 family.</text>
</comment>
<dbReference type="NCBIfam" id="TIGR03356">
    <property type="entry name" value="BGL"/>
    <property type="match status" value="1"/>
</dbReference>
<dbReference type="EMBL" id="BAAARV010000074">
    <property type="protein sequence ID" value="GAA2372883.1"/>
    <property type="molecule type" value="Genomic_DNA"/>
</dbReference>
<dbReference type="Pfam" id="PF00232">
    <property type="entry name" value="Glyco_hydro_1"/>
    <property type="match status" value="1"/>
</dbReference>
<evidence type="ECO:0000256" key="1">
    <source>
        <dbReference type="ARBA" id="ARBA00000448"/>
    </source>
</evidence>
<gene>
    <name evidence="10" type="ORF">GCM10010170_075330</name>
</gene>
<evidence type="ECO:0000256" key="9">
    <source>
        <dbReference type="RuleBase" id="RU361175"/>
    </source>
</evidence>
<evidence type="ECO:0000256" key="5">
    <source>
        <dbReference type="ARBA" id="ARBA00023001"/>
    </source>
</evidence>
<proteinExistence type="inferred from homology"/>
<evidence type="ECO:0000256" key="3">
    <source>
        <dbReference type="ARBA" id="ARBA00012744"/>
    </source>
</evidence>
<evidence type="ECO:0000313" key="10">
    <source>
        <dbReference type="EMBL" id="GAA2372883.1"/>
    </source>
</evidence>
<dbReference type="Gene3D" id="3.20.20.80">
    <property type="entry name" value="Glycosidases"/>
    <property type="match status" value="1"/>
</dbReference>
<dbReference type="InterPro" id="IPR017736">
    <property type="entry name" value="Glyco_hydro_1_beta-glucosidase"/>
</dbReference>
<keyword evidence="5" id="KW-0136">Cellulose degradation</keyword>
<dbReference type="RefSeq" id="WP_425553828.1">
    <property type="nucleotide sequence ID" value="NZ_BAAARV010000074.1"/>
</dbReference>
<sequence length="469" mass="52612">MTAPEHSNSVGPDALAVLPADFRWGSATAAYQVEGAAREDGRGPSIWDTFSHTPGRTFNGDTGDVAADHYHRYPQDVRLMAEFGLNAYRFSISWPRIFPQGRGTVNQAGLDHYDRVVDTLLEQGIEPMVTLFHWDLPQALEDEGGWFNRDTAHHFADYAQVVLERLADRVPLWLTHNEPWTVIGQGYSRGLHAPGYRDYHKAGTAIHHMLLGHGEAVQRFRALAPDSAQVGITLSMAMVRPWSDAPADVAAARLLDGEQNRVYLDPLLRGAYPEDLDQLFPTLFDPSVVRAADLDVIGAGIDFLGVNYYLNHIVKADPTVPVLGARLIDPPGPMMSAGIAAVPAGLHDCLTRVHREYRELPLYVTEVGASVHDYVDPDGRVKDQTRIDYLRTCVESIARAVDEGVDVRGLYVWSLLDNLEWDLGYAIRFGLFYVDYRTQQRVPKDSAYWYRRVIEDHTQRARRAGERLQ</sequence>
<evidence type="ECO:0000256" key="4">
    <source>
        <dbReference type="ARBA" id="ARBA00022801"/>
    </source>
</evidence>
<evidence type="ECO:0000256" key="6">
    <source>
        <dbReference type="ARBA" id="ARBA00023277"/>
    </source>
</evidence>
<dbReference type="PRINTS" id="PR00131">
    <property type="entry name" value="GLHYDRLASE1"/>
</dbReference>
<protein>
    <recommendedName>
        <fullName evidence="3 9">Beta-glucosidase</fullName>
        <ecNumber evidence="3 9">3.2.1.21</ecNumber>
    </recommendedName>
</protein>
<name>A0ABN3H928_9ACTN</name>
<dbReference type="SUPFAM" id="SSF51445">
    <property type="entry name" value="(Trans)glycosidases"/>
    <property type="match status" value="1"/>
</dbReference>